<dbReference type="SUPFAM" id="SSF54690">
    <property type="entry name" value="Molybdopterin synthase subunit MoaE"/>
    <property type="match status" value="1"/>
</dbReference>
<comment type="caution">
    <text evidence="1">The sequence shown here is derived from an EMBL/GenBank/DDBJ whole genome shotgun (WGS) entry which is preliminary data.</text>
</comment>
<dbReference type="EMBL" id="JAEVFJ010000015">
    <property type="protein sequence ID" value="KAH8100661.1"/>
    <property type="molecule type" value="Genomic_DNA"/>
</dbReference>
<dbReference type="AlphaFoldDB" id="A0A8K0XQI7"/>
<dbReference type="CDD" id="cd00756">
    <property type="entry name" value="MoaE"/>
    <property type="match status" value="1"/>
</dbReference>
<dbReference type="InterPro" id="IPR003448">
    <property type="entry name" value="Mopterin_biosynth_MoaE"/>
</dbReference>
<proteinExistence type="predicted"/>
<dbReference type="InterPro" id="IPR036563">
    <property type="entry name" value="MoaE_sf"/>
</dbReference>
<dbReference type="PANTHER" id="PTHR23404">
    <property type="entry name" value="MOLYBDOPTERIN SYNTHASE RELATED"/>
    <property type="match status" value="1"/>
</dbReference>
<dbReference type="Proteomes" id="UP000813824">
    <property type="component" value="Unassembled WGS sequence"/>
</dbReference>
<sequence>MSQWPPASVEAREELIEGIAVLTYNALNTESITREVADARAGATAIFIGTTRNSFKGKVVTRLDYQAYSKLAIKTITSIILEAHQKFSRSLHQTPDTLVPPIIRSAVYHRLGTVPVGEPSIVIAVSSPHRKESFQACEYILERIKEDAQIWKREFYEGEKEEDAEWKANTAP</sequence>
<reference evidence="1" key="1">
    <citation type="journal article" date="2021" name="New Phytol.">
        <title>Evolutionary innovations through gain and loss of genes in the ectomycorrhizal Boletales.</title>
        <authorList>
            <person name="Wu G."/>
            <person name="Miyauchi S."/>
            <person name="Morin E."/>
            <person name="Kuo A."/>
            <person name="Drula E."/>
            <person name="Varga T."/>
            <person name="Kohler A."/>
            <person name="Feng B."/>
            <person name="Cao Y."/>
            <person name="Lipzen A."/>
            <person name="Daum C."/>
            <person name="Hundley H."/>
            <person name="Pangilinan J."/>
            <person name="Johnson J."/>
            <person name="Barry K."/>
            <person name="LaButti K."/>
            <person name="Ng V."/>
            <person name="Ahrendt S."/>
            <person name="Min B."/>
            <person name="Choi I.G."/>
            <person name="Park H."/>
            <person name="Plett J.M."/>
            <person name="Magnuson J."/>
            <person name="Spatafora J.W."/>
            <person name="Nagy L.G."/>
            <person name="Henrissat B."/>
            <person name="Grigoriev I.V."/>
            <person name="Yang Z.L."/>
            <person name="Xu J."/>
            <person name="Martin F.M."/>
        </authorList>
    </citation>
    <scope>NUCLEOTIDE SEQUENCE</scope>
    <source>
        <strain evidence="1">KKN 215</strain>
    </source>
</reference>
<accession>A0A8K0XQI7</accession>
<dbReference type="GO" id="GO:0006777">
    <property type="term" value="P:Mo-molybdopterin cofactor biosynthetic process"/>
    <property type="evidence" value="ECO:0007669"/>
    <property type="project" value="InterPro"/>
</dbReference>
<evidence type="ECO:0000313" key="2">
    <source>
        <dbReference type="Proteomes" id="UP000813824"/>
    </source>
</evidence>
<dbReference type="OrthoDB" id="5531344at2759"/>
<protein>
    <submittedName>
        <fullName evidence="1">Molybdenum cofactor synthesis 2</fullName>
    </submittedName>
</protein>
<gene>
    <name evidence="1" type="ORF">BXZ70DRAFT_167624</name>
</gene>
<dbReference type="Pfam" id="PF02391">
    <property type="entry name" value="MoaE"/>
    <property type="match status" value="1"/>
</dbReference>
<organism evidence="1 2">
    <name type="scientific">Cristinia sonorae</name>
    <dbReference type="NCBI Taxonomy" id="1940300"/>
    <lineage>
        <taxon>Eukaryota</taxon>
        <taxon>Fungi</taxon>
        <taxon>Dikarya</taxon>
        <taxon>Basidiomycota</taxon>
        <taxon>Agaricomycotina</taxon>
        <taxon>Agaricomycetes</taxon>
        <taxon>Agaricomycetidae</taxon>
        <taxon>Agaricales</taxon>
        <taxon>Pleurotineae</taxon>
        <taxon>Stephanosporaceae</taxon>
        <taxon>Cristinia</taxon>
    </lineage>
</organism>
<evidence type="ECO:0000313" key="1">
    <source>
        <dbReference type="EMBL" id="KAH8100661.1"/>
    </source>
</evidence>
<dbReference type="Gene3D" id="3.90.1170.40">
    <property type="entry name" value="Molybdopterin biosynthesis MoaE subunit"/>
    <property type="match status" value="1"/>
</dbReference>
<keyword evidence="2" id="KW-1185">Reference proteome</keyword>
<name>A0A8K0XQI7_9AGAR</name>